<dbReference type="WBParaSite" id="nRc.2.0.1.t30272-RA">
    <property type="protein sequence ID" value="nRc.2.0.1.t30272-RA"/>
    <property type="gene ID" value="nRc.2.0.1.g30272"/>
</dbReference>
<proteinExistence type="predicted"/>
<evidence type="ECO:0000313" key="1">
    <source>
        <dbReference type="Proteomes" id="UP000887565"/>
    </source>
</evidence>
<dbReference type="AlphaFoldDB" id="A0A915JX21"/>
<reference evidence="2" key="1">
    <citation type="submission" date="2022-11" db="UniProtKB">
        <authorList>
            <consortium name="WormBaseParasite"/>
        </authorList>
    </citation>
    <scope>IDENTIFICATION</scope>
</reference>
<accession>A0A915JX21</accession>
<protein>
    <submittedName>
        <fullName evidence="2">Uncharacterized protein</fullName>
    </submittedName>
</protein>
<organism evidence="1 2">
    <name type="scientific">Romanomermis culicivorax</name>
    <name type="common">Nematode worm</name>
    <dbReference type="NCBI Taxonomy" id="13658"/>
    <lineage>
        <taxon>Eukaryota</taxon>
        <taxon>Metazoa</taxon>
        <taxon>Ecdysozoa</taxon>
        <taxon>Nematoda</taxon>
        <taxon>Enoplea</taxon>
        <taxon>Dorylaimia</taxon>
        <taxon>Mermithida</taxon>
        <taxon>Mermithoidea</taxon>
        <taxon>Mermithidae</taxon>
        <taxon>Romanomermis</taxon>
    </lineage>
</organism>
<keyword evidence="1" id="KW-1185">Reference proteome</keyword>
<evidence type="ECO:0000313" key="2">
    <source>
        <dbReference type="WBParaSite" id="nRc.2.0.1.t30272-RA"/>
    </source>
</evidence>
<sequence length="93" mass="11189">MAPSLPVWRKILRHRYNLATMERFANRSRLFPTFLRFSIQLYFYFSRGFRGLLLPTLHSTALHIPESQMARTTGLVDNRRFHVRKFISAHRRL</sequence>
<name>A0A915JX21_ROMCU</name>
<dbReference type="Proteomes" id="UP000887565">
    <property type="component" value="Unplaced"/>
</dbReference>